<reference evidence="9 10" key="1">
    <citation type="journal article" date="2004" name="Environ. Microbiol.">
        <title>Phylogeny-function analysis of (meta)genomic libraries: screening for expression of ribosomal RNA genes by large-insert library fluorescent in situ hybridization (LIL-FISH).</title>
        <authorList>
            <person name="Leveau J.H."/>
            <person name="Gerards S."/>
            <person name="de Boer W."/>
            <person name="van Veen J.A."/>
        </authorList>
    </citation>
    <scope>NUCLEOTIDE SEQUENCE [LARGE SCALE GENOMIC DNA]</scope>
    <source>
        <strain evidence="9 10">Ter331</strain>
    </source>
</reference>
<evidence type="ECO:0000259" key="8">
    <source>
        <dbReference type="Pfam" id="PF00884"/>
    </source>
</evidence>
<dbReference type="HOGENOM" id="CLU_018534_3_2_4"/>
<reference evidence="9 10" key="4">
    <citation type="journal article" date="2010" name="Environ. Microbiol.">
        <title>The bacterial genus Collimonas: mycophagy, weathering and other adaptive solutions to life in oligotrophic soil environments.</title>
        <authorList>
            <person name="Leveau J.H."/>
            <person name="Uroz S."/>
            <person name="de Boer W."/>
        </authorList>
    </citation>
    <scope>NUCLEOTIDE SEQUENCE [LARGE SCALE GENOMIC DNA]</scope>
    <source>
        <strain evidence="9 10">Ter331</strain>
    </source>
</reference>
<reference evidence="9 10" key="3">
    <citation type="journal article" date="2008" name="FEMS Microbiol. Ecol.">
        <title>Identification and characterization of genes underlying chitinolysis in Collimonas fungivorans Ter331.</title>
        <authorList>
            <person name="Fritsche K."/>
            <person name="de Boer W."/>
            <person name="Gerards S."/>
            <person name="van den Berg M."/>
            <person name="van Veen J.A."/>
            <person name="Leveau J.H."/>
        </authorList>
    </citation>
    <scope>NUCLEOTIDE SEQUENCE [LARGE SCALE GENOMIC DNA]</scope>
    <source>
        <strain evidence="9 10">Ter331</strain>
    </source>
</reference>
<keyword evidence="2" id="KW-1003">Cell membrane</keyword>
<evidence type="ECO:0000256" key="6">
    <source>
        <dbReference type="ARBA" id="ARBA00023136"/>
    </source>
</evidence>
<evidence type="ECO:0000256" key="7">
    <source>
        <dbReference type="SAM" id="Phobius"/>
    </source>
</evidence>
<dbReference type="CDD" id="cd16017">
    <property type="entry name" value="LptA"/>
    <property type="match status" value="1"/>
</dbReference>
<feature type="transmembrane region" description="Helical" evidence="7">
    <location>
        <begin position="72"/>
        <end position="90"/>
    </location>
</feature>
<name>G0AEU8_COLFT</name>
<dbReference type="eggNOG" id="COG2194">
    <property type="taxonomic scope" value="Bacteria"/>
</dbReference>
<keyword evidence="6 7" id="KW-0472">Membrane</keyword>
<feature type="domain" description="Sulfatase N-terminal" evidence="8">
    <location>
        <begin position="266"/>
        <end position="558"/>
    </location>
</feature>
<proteinExistence type="predicted"/>
<keyword evidence="5 7" id="KW-1133">Transmembrane helix</keyword>
<comment type="subcellular location">
    <subcellularLocation>
        <location evidence="1">Cell membrane</location>
        <topology evidence="1">Multi-pass membrane protein</topology>
    </subcellularLocation>
</comment>
<reference evidence="10" key="6">
    <citation type="submission" date="2011-05" db="EMBL/GenBank/DDBJ databases">
        <title>Complete sequence of Collimonas fungivorans Ter331.</title>
        <authorList>
            <person name="Leveau J.H."/>
        </authorList>
    </citation>
    <scope>NUCLEOTIDE SEQUENCE [LARGE SCALE GENOMIC DNA]</scope>
    <source>
        <strain evidence="10">Ter331</strain>
    </source>
</reference>
<keyword evidence="10" id="KW-1185">Reference proteome</keyword>
<dbReference type="Proteomes" id="UP000008392">
    <property type="component" value="Chromosome"/>
</dbReference>
<dbReference type="InterPro" id="IPR040423">
    <property type="entry name" value="PEA_transferase"/>
</dbReference>
<protein>
    <submittedName>
        <fullName evidence="9">Integral membrane protein</fullName>
    </submittedName>
</protein>
<evidence type="ECO:0000313" key="9">
    <source>
        <dbReference type="EMBL" id="AEK60233.1"/>
    </source>
</evidence>
<gene>
    <name evidence="9" type="ordered locus">CFU_0395</name>
</gene>
<feature type="transmembrane region" description="Helical" evidence="7">
    <location>
        <begin position="155"/>
        <end position="173"/>
    </location>
</feature>
<feature type="transmembrane region" description="Helical" evidence="7">
    <location>
        <begin position="48"/>
        <end position="67"/>
    </location>
</feature>
<dbReference type="Gene3D" id="3.40.720.10">
    <property type="entry name" value="Alkaline Phosphatase, subunit A"/>
    <property type="match status" value="1"/>
</dbReference>
<dbReference type="PANTHER" id="PTHR30443:SF2">
    <property type="entry name" value="PHOSPHOETHANOLAMINE TRANSFERASE EPTC"/>
    <property type="match status" value="1"/>
</dbReference>
<dbReference type="Pfam" id="PF00884">
    <property type="entry name" value="Sulfatase"/>
    <property type="match status" value="1"/>
</dbReference>
<dbReference type="GO" id="GO:0009244">
    <property type="term" value="P:lipopolysaccharide core region biosynthetic process"/>
    <property type="evidence" value="ECO:0007669"/>
    <property type="project" value="TreeGrafter"/>
</dbReference>
<keyword evidence="3" id="KW-0808">Transferase</keyword>
<evidence type="ECO:0000256" key="1">
    <source>
        <dbReference type="ARBA" id="ARBA00004651"/>
    </source>
</evidence>
<reference evidence="9 10" key="2">
    <citation type="journal article" date="2006" name="J. Microbiol. Methods">
        <title>Genomic flank-sequencing of plasposon insertion sites for rapid identification of functional genes.</title>
        <authorList>
            <person name="Leveau J.H."/>
            <person name="Gerards S."/>
            <person name="Fritsche K."/>
            <person name="Zondag G."/>
            <person name="van Veen J.A."/>
        </authorList>
    </citation>
    <scope>NUCLEOTIDE SEQUENCE [LARGE SCALE GENOMIC DNA]</scope>
    <source>
        <strain evidence="9 10">Ter331</strain>
    </source>
</reference>
<feature type="transmembrane region" description="Helical" evidence="7">
    <location>
        <begin position="21"/>
        <end position="42"/>
    </location>
</feature>
<reference evidence="9 10" key="5">
    <citation type="journal article" date="2011" name="ISME J.">
        <title>Dual transcriptional profiling of a bacterial/fungal confrontation: Collimonas fungivorans versus Aspergillus niger.</title>
        <authorList>
            <person name="Mela F."/>
            <person name="Fritsche K."/>
            <person name="de Boer W."/>
            <person name="van Veen J.A."/>
            <person name="de Graaff L.H."/>
            <person name="van den Berg M."/>
            <person name="Leveau J.H."/>
        </authorList>
    </citation>
    <scope>NUCLEOTIDE SEQUENCE [LARGE SCALE GENOMIC DNA]</scope>
    <source>
        <strain evidence="9 10">Ter331</strain>
    </source>
</reference>
<evidence type="ECO:0000313" key="10">
    <source>
        <dbReference type="Proteomes" id="UP000008392"/>
    </source>
</evidence>
<evidence type="ECO:0000256" key="5">
    <source>
        <dbReference type="ARBA" id="ARBA00022989"/>
    </source>
</evidence>
<dbReference type="STRING" id="1005048.CFU_0395"/>
<keyword evidence="4 7" id="KW-0812">Transmembrane</keyword>
<dbReference type="KEGG" id="cfu:CFU_0395"/>
<dbReference type="GO" id="GO:0005886">
    <property type="term" value="C:plasma membrane"/>
    <property type="evidence" value="ECO:0007669"/>
    <property type="project" value="UniProtKB-SubCell"/>
</dbReference>
<dbReference type="EMBL" id="CP002745">
    <property type="protein sequence ID" value="AEK60233.1"/>
    <property type="molecule type" value="Genomic_DNA"/>
</dbReference>
<dbReference type="AlphaFoldDB" id="G0AEU8"/>
<accession>G0AEU8</accession>
<dbReference type="InterPro" id="IPR017850">
    <property type="entry name" value="Alkaline_phosphatase_core_sf"/>
</dbReference>
<dbReference type="SUPFAM" id="SSF53649">
    <property type="entry name" value="Alkaline phosphatase-like"/>
    <property type="match status" value="1"/>
</dbReference>
<dbReference type="InterPro" id="IPR058130">
    <property type="entry name" value="PEA_transf_C"/>
</dbReference>
<evidence type="ECO:0000256" key="4">
    <source>
        <dbReference type="ARBA" id="ARBA00022692"/>
    </source>
</evidence>
<organism evidence="9 10">
    <name type="scientific">Collimonas fungivorans (strain Ter331)</name>
    <dbReference type="NCBI Taxonomy" id="1005048"/>
    <lineage>
        <taxon>Bacteria</taxon>
        <taxon>Pseudomonadati</taxon>
        <taxon>Pseudomonadota</taxon>
        <taxon>Betaproteobacteria</taxon>
        <taxon>Burkholderiales</taxon>
        <taxon>Oxalobacteraceae</taxon>
        <taxon>Collimonas</taxon>
    </lineage>
</organism>
<dbReference type="PANTHER" id="PTHR30443">
    <property type="entry name" value="INNER MEMBRANE PROTEIN"/>
    <property type="match status" value="1"/>
</dbReference>
<evidence type="ECO:0000256" key="2">
    <source>
        <dbReference type="ARBA" id="ARBA00022475"/>
    </source>
</evidence>
<dbReference type="InterPro" id="IPR000917">
    <property type="entry name" value="Sulfatase_N"/>
</dbReference>
<dbReference type="GO" id="GO:0016776">
    <property type="term" value="F:phosphotransferase activity, phosphate group as acceptor"/>
    <property type="evidence" value="ECO:0007669"/>
    <property type="project" value="TreeGrafter"/>
</dbReference>
<feature type="transmembrane region" description="Helical" evidence="7">
    <location>
        <begin position="122"/>
        <end position="143"/>
    </location>
</feature>
<evidence type="ECO:0000256" key="3">
    <source>
        <dbReference type="ARBA" id="ARBA00022679"/>
    </source>
</evidence>
<sequence length="613" mass="70251">MRDNGIRLFSSTMMLALLRRNNLFVLVTYLALSLVPFVPLLFGQTIDHSLRIILTETGLWLVIWSIFKRPAWFHWLLIPAFLALPTEIYLRKFYGQGISTHHLGIIAETSPGEAMEFLGNKIWWLALILALVVLWWALSWLAASRTRDLDLEGPSRWFGWLVLATGLCVWLYGREIGIQAAPVVAASSKAASLAAPESQGMHLGKLPKWAATPLEAEPVSRTWPFGLAVRGYDFWKEREYLDDLEHKNSQFHFGAHQASHQNTPQIVVMVIGESSRYDRWSLNGYQRDTNPLLSKESNLVSFTDVITSVSATRLSVPVMVSRKPATESLKAGFAEKSFITGYKEAGFKTYWISNQMSYGKFDTPISVFANEADVVQFLNLGGFTDTSNLDAILLPQLQKAMRDPAPKKLIVLHTLGNHWNYSHRYPQPFDKWQPSLFGVEHPAYTNLANKPALSNSYDNSVLYVDWFLSQVIDNLKDSKQLSAMMYFSDHGQTLYDGSCKIAFHGHNTQFEFHIPAMMWYSDLYQQTYPDKVEQLLRHKRTRMTTENVFHSLLDLADIRYPDEHLEWSFLSSKLRPHKRYVDSYGWSDYDNATFKGDCREVIDNGKPLRQQRD</sequence>